<reference evidence="2 3" key="1">
    <citation type="submission" date="2023-11" db="EMBL/GenBank/DDBJ databases">
        <title>Novel species in genus Nocardioides.</title>
        <authorList>
            <person name="Zhou H."/>
        </authorList>
    </citation>
    <scope>NUCLEOTIDE SEQUENCE [LARGE SCALE GENOMIC DNA]</scope>
    <source>
        <strain evidence="2 3">S-58</strain>
    </source>
</reference>
<accession>A0ABU5K6K8</accession>
<evidence type="ECO:0000256" key="1">
    <source>
        <dbReference type="SAM" id="MobiDB-lite"/>
    </source>
</evidence>
<dbReference type="Proteomes" id="UP001291999">
    <property type="component" value="Unassembled WGS sequence"/>
</dbReference>
<dbReference type="InterPro" id="IPR050490">
    <property type="entry name" value="Bact_solute-bd_prot1"/>
</dbReference>
<comment type="caution">
    <text evidence="2">The sequence shown here is derived from an EMBL/GenBank/DDBJ whole genome shotgun (WGS) entry which is preliminary data.</text>
</comment>
<dbReference type="PANTHER" id="PTHR43649">
    <property type="entry name" value="ARABINOSE-BINDING PROTEIN-RELATED"/>
    <property type="match status" value="1"/>
</dbReference>
<organism evidence="2 3">
    <name type="scientific">Nocardioides renjunii</name>
    <dbReference type="NCBI Taxonomy" id="3095075"/>
    <lineage>
        <taxon>Bacteria</taxon>
        <taxon>Bacillati</taxon>
        <taxon>Actinomycetota</taxon>
        <taxon>Actinomycetes</taxon>
        <taxon>Propionibacteriales</taxon>
        <taxon>Nocardioidaceae</taxon>
        <taxon>Nocardioides</taxon>
    </lineage>
</organism>
<name>A0ABU5K6K8_9ACTN</name>
<sequence>MPDDPIARYAPELDGEPDPGEVVWAWVPYEDDPAQGKDRPVLVLGTDGDGWVGLMLSSQDHDRDAEDEARHGRHWMDVGSGGWDAQGRPSEVRLDRLVPCGATAYDARVRCSTPWSSMPSSRPAVDCPVRVRPVLHRRPSLRRGALAACAMAVALSTAACTDDAEPTPEPSPSPTTSGSSEPRELVFGVYGTEEEVAAYQRVVDSFNASSTTRQVTLKSWPDHESALEDVLAGNAPDAFLTSRIDLDQLVDAEALQPVSLLLDERGVDFGDRFSRDAVDAFAMDDELQCMAYSVSPMVIYYNTDIIDFDKMERRGLDVPTLTSEGVRERWSLAEFDAAARFASRRGDPRGVWIDPTLEGLAPFIYSGGGQVFDDDREPTSLAFSDDSTREALNETLFTLRDPTLTPTNAQLARATPVQLFKRGELAMVAGFRNLVPELREAEDLEFDVLPMPIIDDRATVGDISGLCLSADSESIGDAADFIAYAVSDAAIATVASTGYIVPANTEVASSDAFLAPGEEPAQSDVFNQGIRYMVVPPFIDRRDELVDAVTPLLERLVTAPGVLDLDQVTEEIDTASQAVLSPEETEDPEESESPTDEPTETPSE</sequence>
<protein>
    <submittedName>
        <fullName evidence="2">Extracellular solute-binding protein</fullName>
    </submittedName>
</protein>
<proteinExistence type="predicted"/>
<gene>
    <name evidence="2" type="ORF">SFC79_02420</name>
</gene>
<feature type="region of interest" description="Disordered" evidence="1">
    <location>
        <begin position="160"/>
        <end position="183"/>
    </location>
</feature>
<keyword evidence="3" id="KW-1185">Reference proteome</keyword>
<feature type="compositionally biased region" description="Acidic residues" evidence="1">
    <location>
        <begin position="583"/>
        <end position="604"/>
    </location>
</feature>
<evidence type="ECO:0000313" key="3">
    <source>
        <dbReference type="Proteomes" id="UP001291999"/>
    </source>
</evidence>
<feature type="region of interest" description="Disordered" evidence="1">
    <location>
        <begin position="573"/>
        <end position="604"/>
    </location>
</feature>
<dbReference type="InterPro" id="IPR006059">
    <property type="entry name" value="SBP"/>
</dbReference>
<dbReference type="Pfam" id="PF13416">
    <property type="entry name" value="SBP_bac_8"/>
    <property type="match status" value="1"/>
</dbReference>
<dbReference type="Gene3D" id="3.40.190.10">
    <property type="entry name" value="Periplasmic binding protein-like II"/>
    <property type="match status" value="1"/>
</dbReference>
<dbReference type="RefSeq" id="WP_322423076.1">
    <property type="nucleotide sequence ID" value="NZ_JAXQPW010000001.1"/>
</dbReference>
<evidence type="ECO:0000313" key="2">
    <source>
        <dbReference type="EMBL" id="MDZ5660606.1"/>
    </source>
</evidence>
<dbReference type="SUPFAM" id="SSF53850">
    <property type="entry name" value="Periplasmic binding protein-like II"/>
    <property type="match status" value="1"/>
</dbReference>
<dbReference type="EMBL" id="JAXQPW010000001">
    <property type="protein sequence ID" value="MDZ5660606.1"/>
    <property type="molecule type" value="Genomic_DNA"/>
</dbReference>
<dbReference type="PANTHER" id="PTHR43649:SF12">
    <property type="entry name" value="DIACETYLCHITOBIOSE BINDING PROTEIN DASA"/>
    <property type="match status" value="1"/>
</dbReference>